<dbReference type="InterPro" id="IPR004911">
    <property type="entry name" value="Interferon-induced_GILT"/>
</dbReference>
<proteinExistence type="inferred from homology"/>
<dbReference type="GO" id="GO:0016671">
    <property type="term" value="F:oxidoreductase activity, acting on a sulfur group of donors, disulfide as acceptor"/>
    <property type="evidence" value="ECO:0007669"/>
    <property type="project" value="InterPro"/>
</dbReference>
<comment type="similarity">
    <text evidence="2">Belongs to the GILT family.</text>
</comment>
<dbReference type="Gene3D" id="3.40.30.10">
    <property type="entry name" value="Glutaredoxin"/>
    <property type="match status" value="1"/>
</dbReference>
<dbReference type="Pfam" id="PF03227">
    <property type="entry name" value="GILT"/>
    <property type="match status" value="1"/>
</dbReference>
<dbReference type="PANTHER" id="PTHR13234:SF8">
    <property type="entry name" value="GAMMA-INTERFERON-INDUCIBLE LYSOSOMAL THIOL REDUCTASE"/>
    <property type="match status" value="1"/>
</dbReference>
<evidence type="ECO:0000256" key="5">
    <source>
        <dbReference type="ARBA" id="ARBA00023180"/>
    </source>
</evidence>
<organism evidence="6">
    <name type="scientific">Homalodisca liturata</name>
    <dbReference type="NCBI Taxonomy" id="320908"/>
    <lineage>
        <taxon>Eukaryota</taxon>
        <taxon>Metazoa</taxon>
        <taxon>Ecdysozoa</taxon>
        <taxon>Arthropoda</taxon>
        <taxon>Hexapoda</taxon>
        <taxon>Insecta</taxon>
        <taxon>Pterygota</taxon>
        <taxon>Neoptera</taxon>
        <taxon>Paraneoptera</taxon>
        <taxon>Hemiptera</taxon>
        <taxon>Auchenorrhyncha</taxon>
        <taxon>Membracoidea</taxon>
        <taxon>Cicadellidae</taxon>
        <taxon>Cicadellinae</taxon>
        <taxon>Proconiini</taxon>
        <taxon>Homalodisca</taxon>
    </lineage>
</organism>
<evidence type="ECO:0008006" key="7">
    <source>
        <dbReference type="Google" id="ProtNLM"/>
    </source>
</evidence>
<evidence type="ECO:0000256" key="4">
    <source>
        <dbReference type="ARBA" id="ARBA00022729"/>
    </source>
</evidence>
<dbReference type="PANTHER" id="PTHR13234">
    <property type="entry name" value="GAMMA-INTERFERON INDUCIBLE LYSOSOMAL THIOL REDUCTASE GILT"/>
    <property type="match status" value="1"/>
</dbReference>
<keyword evidence="3" id="KW-0964">Secreted</keyword>
<dbReference type="AlphaFoldDB" id="A0A1B6H7X8"/>
<evidence type="ECO:0000256" key="3">
    <source>
        <dbReference type="ARBA" id="ARBA00022525"/>
    </source>
</evidence>
<reference evidence="6" key="1">
    <citation type="submission" date="2015-11" db="EMBL/GenBank/DDBJ databases">
        <title>De novo transcriptome assembly of four potential Pierce s Disease insect vectors from Arizona vineyards.</title>
        <authorList>
            <person name="Tassone E.E."/>
        </authorList>
    </citation>
    <scope>NUCLEOTIDE SEQUENCE</scope>
</reference>
<evidence type="ECO:0000313" key="6">
    <source>
        <dbReference type="EMBL" id="JAS70827.1"/>
    </source>
</evidence>
<dbReference type="EMBL" id="GECU01036879">
    <property type="protein sequence ID" value="JAS70827.1"/>
    <property type="molecule type" value="Transcribed_RNA"/>
</dbReference>
<sequence>LFVFLQPVVWNNESNPCTRMSRLVIFTALVALTRMQCEAYQFRPVGNRKVFHEPMLLSVYYESYCPNSIKFINDQLYDAWMFNNPFVRVEMVPFGNAKQSYSDGRITFTCEHGPKECTGNTLHACGIHNACHGQTTKDCPNTDVTKALNYIRCLVHHEDQYHSRHKCANEAGLDERAINECVEGELGNTLTSRYGNDTVAMIKTPIDSTPFITINGKHDETEQYEAQTQLLVLICKYLPDNCPHSI</sequence>
<keyword evidence="5" id="KW-0325">Glycoprotein</keyword>
<gene>
    <name evidence="6" type="ORF">g.6328</name>
</gene>
<name>A0A1B6H7X8_9HEMI</name>
<comment type="subcellular location">
    <subcellularLocation>
        <location evidence="1">Secreted</location>
    </subcellularLocation>
</comment>
<keyword evidence="4" id="KW-0732">Signal</keyword>
<feature type="non-terminal residue" evidence="6">
    <location>
        <position position="1"/>
    </location>
</feature>
<accession>A0A1B6H7X8</accession>
<evidence type="ECO:0000256" key="2">
    <source>
        <dbReference type="ARBA" id="ARBA00005679"/>
    </source>
</evidence>
<dbReference type="GO" id="GO:0005576">
    <property type="term" value="C:extracellular region"/>
    <property type="evidence" value="ECO:0007669"/>
    <property type="project" value="UniProtKB-SubCell"/>
</dbReference>
<protein>
    <recommendedName>
        <fullName evidence="7">Gamma-interferon-inducible lysosomal thiol reductase</fullName>
    </recommendedName>
</protein>
<evidence type="ECO:0000256" key="1">
    <source>
        <dbReference type="ARBA" id="ARBA00004613"/>
    </source>
</evidence>